<evidence type="ECO:0000313" key="3">
    <source>
        <dbReference type="Proteomes" id="UP000243250"/>
    </source>
</evidence>
<proteinExistence type="predicted"/>
<keyword evidence="3" id="KW-1185">Reference proteome</keyword>
<organism evidence="2 3">
    <name type="scientific">Halogeometricum limi</name>
    <dbReference type="NCBI Taxonomy" id="555875"/>
    <lineage>
        <taxon>Archaea</taxon>
        <taxon>Methanobacteriati</taxon>
        <taxon>Methanobacteriota</taxon>
        <taxon>Stenosarchaea group</taxon>
        <taxon>Halobacteria</taxon>
        <taxon>Halobacteriales</taxon>
        <taxon>Haloferacaceae</taxon>
        <taxon>Halogeometricum</taxon>
    </lineage>
</organism>
<dbReference type="OrthoDB" id="308403at2157"/>
<dbReference type="RefSeq" id="WP_089879918.1">
    <property type="nucleotide sequence ID" value="NZ_FOYS01000003.1"/>
</dbReference>
<protein>
    <submittedName>
        <fullName evidence="2">Uncharacterized protein</fullName>
    </submittedName>
</protein>
<sequence>MNRERVVVLLYCAFFASVLVENAVSLFLGDGGWLQVAFVLLVGVGLVVFAREYAADASDESITRITENDAWFWAMVVALSLFVVANLYDLSRAV</sequence>
<name>A0A1I6H9G1_9EURY</name>
<dbReference type="EMBL" id="FOYS01000003">
    <property type="protein sequence ID" value="SFR50990.1"/>
    <property type="molecule type" value="Genomic_DNA"/>
</dbReference>
<evidence type="ECO:0000256" key="1">
    <source>
        <dbReference type="SAM" id="Phobius"/>
    </source>
</evidence>
<accession>A0A1I6H9G1</accession>
<keyword evidence="1" id="KW-1133">Transmembrane helix</keyword>
<evidence type="ECO:0000313" key="2">
    <source>
        <dbReference type="EMBL" id="SFR50990.1"/>
    </source>
</evidence>
<dbReference type="AlphaFoldDB" id="A0A1I6H9G1"/>
<feature type="transmembrane region" description="Helical" evidence="1">
    <location>
        <begin position="32"/>
        <end position="50"/>
    </location>
</feature>
<keyword evidence="1" id="KW-0472">Membrane</keyword>
<reference evidence="3" key="1">
    <citation type="submission" date="2016-10" db="EMBL/GenBank/DDBJ databases">
        <authorList>
            <person name="Varghese N."/>
            <person name="Submissions S."/>
        </authorList>
    </citation>
    <scope>NUCLEOTIDE SEQUENCE [LARGE SCALE GENOMIC DNA]</scope>
    <source>
        <strain evidence="3">CGMCC 1.8711</strain>
    </source>
</reference>
<gene>
    <name evidence="2" type="ORF">SAMN04488124_1940</name>
</gene>
<keyword evidence="1" id="KW-0812">Transmembrane</keyword>
<feature type="transmembrane region" description="Helical" evidence="1">
    <location>
        <begin position="70"/>
        <end position="88"/>
    </location>
</feature>
<dbReference type="Proteomes" id="UP000243250">
    <property type="component" value="Unassembled WGS sequence"/>
</dbReference>